<name>A0A915LT02_MELJA</name>
<accession>A0A915LT02</accession>
<dbReference type="Proteomes" id="UP000887561">
    <property type="component" value="Unplaced"/>
</dbReference>
<feature type="domain" description="ILCR1 Ig-like" evidence="2">
    <location>
        <begin position="143"/>
        <end position="261"/>
    </location>
</feature>
<protein>
    <recommendedName>
        <fullName evidence="2">ILCR1 Ig-like domain-containing protein</fullName>
    </recommendedName>
</protein>
<organism evidence="3 4">
    <name type="scientific">Meloidogyne javanica</name>
    <name type="common">Root-knot nematode worm</name>
    <dbReference type="NCBI Taxonomy" id="6303"/>
    <lineage>
        <taxon>Eukaryota</taxon>
        <taxon>Metazoa</taxon>
        <taxon>Ecdysozoa</taxon>
        <taxon>Nematoda</taxon>
        <taxon>Chromadorea</taxon>
        <taxon>Rhabditida</taxon>
        <taxon>Tylenchina</taxon>
        <taxon>Tylenchomorpha</taxon>
        <taxon>Tylenchoidea</taxon>
        <taxon>Meloidogynidae</taxon>
        <taxon>Meloidogyninae</taxon>
        <taxon>Meloidogyne</taxon>
        <taxon>Meloidogyne incognita group</taxon>
    </lineage>
</organism>
<dbReference type="Pfam" id="PF25519">
    <property type="entry name" value="ILCR1_N"/>
    <property type="match status" value="2"/>
</dbReference>
<evidence type="ECO:0000256" key="1">
    <source>
        <dbReference type="SAM" id="MobiDB-lite"/>
    </source>
</evidence>
<evidence type="ECO:0000259" key="2">
    <source>
        <dbReference type="Pfam" id="PF23608"/>
    </source>
</evidence>
<feature type="compositionally biased region" description="Acidic residues" evidence="1">
    <location>
        <begin position="394"/>
        <end position="404"/>
    </location>
</feature>
<feature type="compositionally biased region" description="Basic and acidic residues" evidence="1">
    <location>
        <begin position="363"/>
        <end position="393"/>
    </location>
</feature>
<sequence length="459" mass="51860">MSLYLTNRLRDLISCIVSAVDCSINIEKLFPPPTNNNFPSEAHDLRIEPFTKATPHKGVSKTVWNTENIAASPRLHFSTDSLFNFGQSYQVELFSLPERSAGLGASVHNQFKTPHHPSGSETNALNQQLISPNCTKVANQFASKWTAGFRHIYVHSAARILQVEFVGAPPQFCFEQYEVRLLDETGQELLYFGVVPVEEMQKSGSLIFGTYNFTNLEYDKNYIPSVIPVERAADGRCLCPVSGKPYDETAVCSCVAADWHSVRMTRGHHSIVSTRFAYSKAEKTLPLLQGRLQYILPDNISPLISALFGQNLRQDERLSSSSLSEYSQFIKLKECVKEMSEFIKQKPNWFALSHSKITTIVDEREEKGEEKGRKEEEKKEEKIKIEEETKIEENSEMSEEEEISSETRKDTIGESSGSSTAKLDSGIFDWTGNEEEMASNTKVMSGELQKQTNNWYNIC</sequence>
<feature type="region of interest" description="Disordered" evidence="1">
    <location>
        <begin position="363"/>
        <end position="432"/>
    </location>
</feature>
<dbReference type="WBParaSite" id="scaffold1844_cov188.g3725">
    <property type="protein sequence ID" value="scaffold1844_cov188.g3725"/>
    <property type="gene ID" value="scaffold1844_cov188.g3725"/>
</dbReference>
<proteinExistence type="predicted"/>
<dbReference type="AlphaFoldDB" id="A0A915LT02"/>
<dbReference type="Pfam" id="PF23608">
    <property type="entry name" value="Ig_ILCR1"/>
    <property type="match status" value="1"/>
</dbReference>
<reference evidence="4" key="1">
    <citation type="submission" date="2022-11" db="UniProtKB">
        <authorList>
            <consortium name="WormBaseParasite"/>
        </authorList>
    </citation>
    <scope>IDENTIFICATION</scope>
</reference>
<dbReference type="InterPro" id="IPR057066">
    <property type="entry name" value="Ig_ILCR1"/>
</dbReference>
<evidence type="ECO:0000313" key="3">
    <source>
        <dbReference type="Proteomes" id="UP000887561"/>
    </source>
</evidence>
<feature type="compositionally biased region" description="Polar residues" evidence="1">
    <location>
        <begin position="413"/>
        <end position="422"/>
    </location>
</feature>
<evidence type="ECO:0000313" key="4">
    <source>
        <dbReference type="WBParaSite" id="scaffold1844_cov188.g3725"/>
    </source>
</evidence>
<keyword evidence="3" id="KW-1185">Reference proteome</keyword>